<dbReference type="EMBL" id="PJVH01000004">
    <property type="protein sequence ID" value="RXU91097.1"/>
    <property type="molecule type" value="Genomic_DNA"/>
</dbReference>
<dbReference type="InterPro" id="IPR058193">
    <property type="entry name" value="VanY/YodJ_core_dom"/>
</dbReference>
<dbReference type="EMBL" id="LRHK01000005">
    <property type="protein sequence ID" value="KWX16899.1"/>
    <property type="molecule type" value="Genomic_DNA"/>
</dbReference>
<dbReference type="SUPFAM" id="SSF55166">
    <property type="entry name" value="Hedgehog/DD-peptidase"/>
    <property type="match status" value="1"/>
</dbReference>
<proteinExistence type="predicted"/>
<evidence type="ECO:0000259" key="2">
    <source>
        <dbReference type="Pfam" id="PF02557"/>
    </source>
</evidence>
<sequence length="274" mass="30786">MNKFLGFGAVVIMIAAMGYVIFSDDDSHVQAGNQAVERTSTKTTASKEKNNQTTSSKVKDKETKDRTSKQLPDVKTDDWKLVLVGPDHKLEKEIDESTQLASLSNGYLIDKRIAPEYEAFAKAAEAAGFPLVMVSAYRSVSSQQQVFKQNVQDVMSRQGVSEEEATKITKETITEPGYSEHHTGLAVDVVDQNWYNSYPSTVLDASYGDQPGAKWIADNAAQYGFIVRYPKGHEDITKITYEPWHLRYVGKENAEYITKHQLTLEEYLNELNEK</sequence>
<feature type="compositionally biased region" description="Basic and acidic residues" evidence="1">
    <location>
        <begin position="57"/>
        <end position="71"/>
    </location>
</feature>
<accession>A0A132P3J2</accession>
<evidence type="ECO:0000313" key="5">
    <source>
        <dbReference type="Proteomes" id="UP000070452"/>
    </source>
</evidence>
<dbReference type="PANTHER" id="PTHR34385:SF1">
    <property type="entry name" value="PEPTIDOGLYCAN L-ALANYL-D-GLUTAMATE ENDOPEPTIDASE CWLK"/>
    <property type="match status" value="1"/>
</dbReference>
<gene>
    <name evidence="3" type="ORF">AWT83_13540</name>
    <name evidence="4" type="ORF">CYQ77_02005</name>
</gene>
<dbReference type="Proteomes" id="UP000289562">
    <property type="component" value="Unassembled WGS sequence"/>
</dbReference>
<evidence type="ECO:0000313" key="3">
    <source>
        <dbReference type="EMBL" id="KWX16899.1"/>
    </source>
</evidence>
<dbReference type="Pfam" id="PF02557">
    <property type="entry name" value="VanY"/>
    <property type="match status" value="1"/>
</dbReference>
<evidence type="ECO:0000313" key="4">
    <source>
        <dbReference type="EMBL" id="RXU91097.1"/>
    </source>
</evidence>
<dbReference type="PANTHER" id="PTHR34385">
    <property type="entry name" value="D-ALANYL-D-ALANINE CARBOXYPEPTIDASE"/>
    <property type="match status" value="1"/>
</dbReference>
<protein>
    <submittedName>
        <fullName evidence="3">Peptidase M15</fullName>
    </submittedName>
</protein>
<dbReference type="Gene3D" id="3.30.1380.10">
    <property type="match status" value="1"/>
</dbReference>
<evidence type="ECO:0000313" key="6">
    <source>
        <dbReference type="Proteomes" id="UP000289562"/>
    </source>
</evidence>
<dbReference type="CDD" id="cd14852">
    <property type="entry name" value="LD-carboxypeptidase"/>
    <property type="match status" value="1"/>
</dbReference>
<dbReference type="InterPro" id="IPR052179">
    <property type="entry name" value="DD-CPase-like"/>
</dbReference>
<feature type="region of interest" description="Disordered" evidence="1">
    <location>
        <begin position="33"/>
        <end position="71"/>
    </location>
</feature>
<evidence type="ECO:0000256" key="1">
    <source>
        <dbReference type="SAM" id="MobiDB-lite"/>
    </source>
</evidence>
<dbReference type="RefSeq" id="WP_002298742.1">
    <property type="nucleotide sequence ID" value="NZ_AP019394.1"/>
</dbReference>
<reference evidence="4 6" key="2">
    <citation type="submission" date="2017-12" db="EMBL/GenBank/DDBJ databases">
        <title>A pool of 800 enterococci isolated from chicken carcass rinse samples from New Zealand.</title>
        <authorList>
            <person name="Zhang J."/>
            <person name="Rogers L."/>
            <person name="Midwinter A."/>
            <person name="French N."/>
        </authorList>
    </citation>
    <scope>NUCLEOTIDE SEQUENCE [LARGE SCALE GENOMIC DNA]</scope>
    <source>
        <strain evidence="4 6">EN697</strain>
    </source>
</reference>
<feature type="compositionally biased region" description="Polar residues" evidence="1">
    <location>
        <begin position="33"/>
        <end position="44"/>
    </location>
</feature>
<name>A0A132P3J2_ENTFC</name>
<comment type="caution">
    <text evidence="3">The sequence shown here is derived from an EMBL/GenBank/DDBJ whole genome shotgun (WGS) entry which is preliminary data.</text>
</comment>
<dbReference type="GO" id="GO:0006508">
    <property type="term" value="P:proteolysis"/>
    <property type="evidence" value="ECO:0007669"/>
    <property type="project" value="InterPro"/>
</dbReference>
<dbReference type="InterPro" id="IPR003709">
    <property type="entry name" value="VanY-like_core_dom"/>
</dbReference>
<dbReference type="InterPro" id="IPR009045">
    <property type="entry name" value="Zn_M74/Hedgehog-like"/>
</dbReference>
<dbReference type="GO" id="GO:0008233">
    <property type="term" value="F:peptidase activity"/>
    <property type="evidence" value="ECO:0007669"/>
    <property type="project" value="InterPro"/>
</dbReference>
<dbReference type="Proteomes" id="UP000070452">
    <property type="component" value="Unassembled WGS sequence"/>
</dbReference>
<dbReference type="AlphaFoldDB" id="A0A132P3J2"/>
<organism evidence="3 5">
    <name type="scientific">Enterococcus faecium</name>
    <name type="common">Streptococcus faecium</name>
    <dbReference type="NCBI Taxonomy" id="1352"/>
    <lineage>
        <taxon>Bacteria</taxon>
        <taxon>Bacillati</taxon>
        <taxon>Bacillota</taxon>
        <taxon>Bacilli</taxon>
        <taxon>Lactobacillales</taxon>
        <taxon>Enterococcaceae</taxon>
        <taxon>Enterococcus</taxon>
    </lineage>
</organism>
<feature type="domain" description="D-alanyl-D-alanine carboxypeptidase-like core" evidence="2">
    <location>
        <begin position="109"/>
        <end position="251"/>
    </location>
</feature>
<reference evidence="3 5" key="1">
    <citation type="submission" date="2016-01" db="EMBL/GenBank/DDBJ databases">
        <title>Molecular Mechanisms for transfer of large genomic segments between Enterococcus faecium strains.</title>
        <authorList>
            <person name="Garcia-Solache M.A."/>
            <person name="Lebreton F."/>
            <person name="Mclaughlin R.E."/>
            <person name="Whiteaker J.D."/>
            <person name="Gilmore M.S."/>
            <person name="Rice L.B."/>
        </authorList>
    </citation>
    <scope>NUCLEOTIDE SEQUENCE [LARGE SCALE GENOMIC DNA]</scope>
    <source>
        <strain evidence="3 5">D344RRF x C68</strain>
    </source>
</reference>